<accession>A0A918GEJ2</accession>
<dbReference type="EMBL" id="BMTL01000075">
    <property type="protein sequence ID" value="GGS31652.1"/>
    <property type="molecule type" value="Genomic_DNA"/>
</dbReference>
<reference evidence="2" key="2">
    <citation type="submission" date="2020-09" db="EMBL/GenBank/DDBJ databases">
        <authorList>
            <person name="Sun Q."/>
            <person name="Ohkuma M."/>
        </authorList>
    </citation>
    <scope>NUCLEOTIDE SEQUENCE</scope>
    <source>
        <strain evidence="2">JCM 4386</strain>
    </source>
</reference>
<evidence type="ECO:0000313" key="3">
    <source>
        <dbReference type="Proteomes" id="UP000606194"/>
    </source>
</evidence>
<evidence type="ECO:0000259" key="1">
    <source>
        <dbReference type="Pfam" id="PF13701"/>
    </source>
</evidence>
<reference evidence="2" key="1">
    <citation type="journal article" date="2014" name="Int. J. Syst. Evol. Microbiol.">
        <title>Complete genome sequence of Corynebacterium casei LMG S-19264T (=DSM 44701T), isolated from a smear-ripened cheese.</title>
        <authorList>
            <consortium name="US DOE Joint Genome Institute (JGI-PGF)"/>
            <person name="Walter F."/>
            <person name="Albersmeier A."/>
            <person name="Kalinowski J."/>
            <person name="Ruckert C."/>
        </authorList>
    </citation>
    <scope>NUCLEOTIDE SEQUENCE</scope>
    <source>
        <strain evidence="2">JCM 4386</strain>
    </source>
</reference>
<proteinExistence type="predicted"/>
<organism evidence="2 3">
    <name type="scientific">Streptomyces humidus</name>
    <dbReference type="NCBI Taxonomy" id="52259"/>
    <lineage>
        <taxon>Bacteria</taxon>
        <taxon>Bacillati</taxon>
        <taxon>Actinomycetota</taxon>
        <taxon>Actinomycetes</taxon>
        <taxon>Kitasatosporales</taxon>
        <taxon>Streptomycetaceae</taxon>
        <taxon>Streptomyces</taxon>
    </lineage>
</organism>
<evidence type="ECO:0000313" key="2">
    <source>
        <dbReference type="EMBL" id="GGS31652.1"/>
    </source>
</evidence>
<dbReference type="Pfam" id="PF13701">
    <property type="entry name" value="DDE_Tnp_1_4"/>
    <property type="match status" value="1"/>
</dbReference>
<dbReference type="InterPro" id="IPR025668">
    <property type="entry name" value="Tnp_DDE_dom"/>
</dbReference>
<sequence length="283" mass="31923">MELRPGNAGANTVADHVRVLAAALAQIPHSSQAKILIRVDGAGATHGLLEHLEALNTARRTVRYSVGWKMTDADERAIAKLPEGTWETSLKQNGDLQEGYFVAELSDLNTRDGWPQGMRLIVRRVKPSGRQLGKLTAFEKKTGWRYSITATNIRHMWGIAGSHQSQFLDALHRSHAGVEDRVRTNKAMGLHNLPSKSWEMNRGWMLGANLAADLDAWVRLLALHDIDDLADAEPDTMRFRLYHLPARLTTHARRRWLRIDSTWPWAMAFTTCWQRLTDLPAVT</sequence>
<dbReference type="Proteomes" id="UP000606194">
    <property type="component" value="Unassembled WGS sequence"/>
</dbReference>
<dbReference type="AlphaFoldDB" id="A0A918GEJ2"/>
<name>A0A918GEJ2_9ACTN</name>
<protein>
    <recommendedName>
        <fullName evidence="1">Transposase DDE domain-containing protein</fullName>
    </recommendedName>
</protein>
<comment type="caution">
    <text evidence="2">The sequence shown here is derived from an EMBL/GenBank/DDBJ whole genome shotgun (WGS) entry which is preliminary data.</text>
</comment>
<gene>
    <name evidence="2" type="ORF">GCM10010269_82640</name>
</gene>
<feature type="domain" description="Transposase DDE" evidence="1">
    <location>
        <begin position="1"/>
        <end position="280"/>
    </location>
</feature>
<keyword evidence="3" id="KW-1185">Reference proteome</keyword>